<keyword evidence="1" id="KW-0812">Transmembrane</keyword>
<keyword evidence="1" id="KW-0472">Membrane</keyword>
<organism evidence="2 3">
    <name type="scientific">Niastella yeongjuensis</name>
    <dbReference type="NCBI Taxonomy" id="354355"/>
    <lineage>
        <taxon>Bacteria</taxon>
        <taxon>Pseudomonadati</taxon>
        <taxon>Bacteroidota</taxon>
        <taxon>Chitinophagia</taxon>
        <taxon>Chitinophagales</taxon>
        <taxon>Chitinophagaceae</taxon>
        <taxon>Niastella</taxon>
    </lineage>
</organism>
<dbReference type="EMBL" id="LVXG01000012">
    <property type="protein sequence ID" value="OQP50514.1"/>
    <property type="molecule type" value="Genomic_DNA"/>
</dbReference>
<keyword evidence="3" id="KW-1185">Reference proteome</keyword>
<dbReference type="AlphaFoldDB" id="A0A1V9EX99"/>
<dbReference type="RefSeq" id="WP_081198847.1">
    <property type="nucleotide sequence ID" value="NZ_FOCZ01000001.1"/>
</dbReference>
<dbReference type="Proteomes" id="UP000192610">
    <property type="component" value="Unassembled WGS sequence"/>
</dbReference>
<dbReference type="STRING" id="354355.SAMN05660816_00674"/>
<gene>
    <name evidence="2" type="ORF">A4H97_01355</name>
</gene>
<evidence type="ECO:0000256" key="1">
    <source>
        <dbReference type="SAM" id="Phobius"/>
    </source>
</evidence>
<proteinExistence type="predicted"/>
<evidence type="ECO:0000313" key="3">
    <source>
        <dbReference type="Proteomes" id="UP000192610"/>
    </source>
</evidence>
<feature type="transmembrane region" description="Helical" evidence="1">
    <location>
        <begin position="42"/>
        <end position="68"/>
    </location>
</feature>
<sequence>MKSKLFTLEKAPFLALGLFFSGLAFRYFEDLRKAVPHSDDFYHAFTLFVIFLCIGTLSIGLYIGFTVAEKNIGRNMEKSKEDNTNQPTG</sequence>
<protein>
    <submittedName>
        <fullName evidence="2">Uncharacterized protein</fullName>
    </submittedName>
</protein>
<evidence type="ECO:0000313" key="2">
    <source>
        <dbReference type="EMBL" id="OQP50514.1"/>
    </source>
</evidence>
<accession>A0A1V9EX99</accession>
<reference evidence="3" key="1">
    <citation type="submission" date="2016-04" db="EMBL/GenBank/DDBJ databases">
        <authorList>
            <person name="Chen L."/>
            <person name="Zhuang W."/>
            <person name="Wang G."/>
        </authorList>
    </citation>
    <scope>NUCLEOTIDE SEQUENCE [LARGE SCALE GENOMIC DNA]</scope>
    <source>
        <strain evidence="3">17621</strain>
    </source>
</reference>
<name>A0A1V9EX99_9BACT</name>
<comment type="caution">
    <text evidence="2">The sequence shown here is derived from an EMBL/GenBank/DDBJ whole genome shotgun (WGS) entry which is preliminary data.</text>
</comment>
<keyword evidence="1" id="KW-1133">Transmembrane helix</keyword>